<reference evidence="2 3" key="1">
    <citation type="submission" date="2017-02" db="EMBL/GenBank/DDBJ databases">
        <title>The new phylogeny of genus Mycobacterium.</title>
        <authorList>
            <person name="Tortoli E."/>
            <person name="Trovato A."/>
            <person name="Cirillo D.M."/>
        </authorList>
    </citation>
    <scope>NUCLEOTIDE SEQUENCE [LARGE SCALE GENOMIC DNA]</scope>
    <source>
        <strain evidence="2 3">RW6</strain>
    </source>
</reference>
<dbReference type="GO" id="GO:0016787">
    <property type="term" value="F:hydrolase activity"/>
    <property type="evidence" value="ECO:0007669"/>
    <property type="project" value="UniProtKB-KW"/>
</dbReference>
<dbReference type="EMBL" id="MVHF01000061">
    <property type="protein sequence ID" value="ORA23568.1"/>
    <property type="molecule type" value="Genomic_DNA"/>
</dbReference>
<protein>
    <submittedName>
        <fullName evidence="2">Hydrolase</fullName>
    </submittedName>
</protein>
<dbReference type="InterPro" id="IPR001279">
    <property type="entry name" value="Metallo-B-lactamas"/>
</dbReference>
<keyword evidence="2" id="KW-0378">Hydrolase</keyword>
<accession>A0A1X0A109</accession>
<evidence type="ECO:0000313" key="3">
    <source>
        <dbReference type="Proteomes" id="UP000192448"/>
    </source>
</evidence>
<dbReference type="InterPro" id="IPR036866">
    <property type="entry name" value="RibonucZ/Hydroxyglut_hydro"/>
</dbReference>
<keyword evidence="3" id="KW-1185">Reference proteome</keyword>
<sequence length="275" mass="30309">MPTWICTGCGVEHPHSDARPPENSCVLTSEVVSIEERGDLPPHGTWTTLEALAAQPHHTEYADHGRGVHSLRRVPRFAIGHRSFLVQTAGGNLLWDAPSYLDDDVVELVRRLGGVAAIAASHPHMFGAQLSWSRAFDRVPVYVNALDQEWLPQQDLLIELWRDEIEPVPGVRLVHVGGHMRGSSVAVTADGTLLAGDTISGGLARNWVSFQRSFPKNIPLSAAVVQRIVTRLDAYDYDRLYTLGGDEIDSAAKDVVHRAAETHIRWVSGEFDHLT</sequence>
<dbReference type="RefSeq" id="WP_211296261.1">
    <property type="nucleotide sequence ID" value="NZ_MVHF01000061.1"/>
</dbReference>
<name>A0A1X0A109_9MYCO</name>
<dbReference type="Gene3D" id="3.60.15.10">
    <property type="entry name" value="Ribonuclease Z/Hydroxyacylglutathione hydrolase-like"/>
    <property type="match status" value="1"/>
</dbReference>
<dbReference type="AlphaFoldDB" id="A0A1X0A109"/>
<dbReference type="SUPFAM" id="SSF56281">
    <property type="entry name" value="Metallo-hydrolase/oxidoreductase"/>
    <property type="match status" value="1"/>
</dbReference>
<organism evidence="2 3">
    <name type="scientific">Mycobacterium aquaticum</name>
    <dbReference type="NCBI Taxonomy" id="1927124"/>
    <lineage>
        <taxon>Bacteria</taxon>
        <taxon>Bacillati</taxon>
        <taxon>Actinomycetota</taxon>
        <taxon>Actinomycetes</taxon>
        <taxon>Mycobacteriales</taxon>
        <taxon>Mycobacteriaceae</taxon>
        <taxon>Mycobacterium</taxon>
    </lineage>
</organism>
<dbReference type="SMART" id="SM00849">
    <property type="entry name" value="Lactamase_B"/>
    <property type="match status" value="1"/>
</dbReference>
<dbReference type="STRING" id="1927124.BST13_34935"/>
<dbReference type="Proteomes" id="UP000192448">
    <property type="component" value="Unassembled WGS sequence"/>
</dbReference>
<dbReference type="PANTHER" id="PTHR36839">
    <property type="entry name" value="METALLO-BETA-LACTAMASE FAMILY PROTEIN (AFU_ORTHOLOGUE AFUA_5G12770)"/>
    <property type="match status" value="1"/>
</dbReference>
<comment type="caution">
    <text evidence="2">The sequence shown here is derived from an EMBL/GenBank/DDBJ whole genome shotgun (WGS) entry which is preliminary data.</text>
</comment>
<evidence type="ECO:0000259" key="1">
    <source>
        <dbReference type="SMART" id="SM00849"/>
    </source>
</evidence>
<evidence type="ECO:0000313" key="2">
    <source>
        <dbReference type="EMBL" id="ORA23568.1"/>
    </source>
</evidence>
<dbReference type="PANTHER" id="PTHR36839:SF1">
    <property type="entry name" value="METALLO-BETA-LACTAMASE FAMILY PROTEIN (AFU_ORTHOLOGUE AFUA_5G12770)"/>
    <property type="match status" value="1"/>
</dbReference>
<feature type="domain" description="Metallo-beta-lactamase" evidence="1">
    <location>
        <begin position="80"/>
        <end position="246"/>
    </location>
</feature>
<proteinExistence type="predicted"/>
<gene>
    <name evidence="2" type="ORF">BST13_34935</name>
</gene>